<organism evidence="1 2">
    <name type="scientific">Ignelater luminosus</name>
    <name type="common">Cucubano</name>
    <name type="synonym">Pyrophorus luminosus</name>
    <dbReference type="NCBI Taxonomy" id="2038154"/>
    <lineage>
        <taxon>Eukaryota</taxon>
        <taxon>Metazoa</taxon>
        <taxon>Ecdysozoa</taxon>
        <taxon>Arthropoda</taxon>
        <taxon>Hexapoda</taxon>
        <taxon>Insecta</taxon>
        <taxon>Pterygota</taxon>
        <taxon>Neoptera</taxon>
        <taxon>Endopterygota</taxon>
        <taxon>Coleoptera</taxon>
        <taxon>Polyphaga</taxon>
        <taxon>Elateriformia</taxon>
        <taxon>Elateroidea</taxon>
        <taxon>Elateridae</taxon>
        <taxon>Agrypninae</taxon>
        <taxon>Pyrophorini</taxon>
        <taxon>Ignelater</taxon>
    </lineage>
</organism>
<dbReference type="PANTHER" id="PTHR45913">
    <property type="entry name" value="EPM2A-INTERACTING PROTEIN 1"/>
    <property type="match status" value="1"/>
</dbReference>
<evidence type="ECO:0000313" key="2">
    <source>
        <dbReference type="Proteomes" id="UP000801492"/>
    </source>
</evidence>
<dbReference type="PANTHER" id="PTHR45913:SF22">
    <property type="entry name" value="SCAN BOX DOMAIN-CONTAINING PROTEIN"/>
    <property type="match status" value="1"/>
</dbReference>
<protein>
    <recommendedName>
        <fullName evidence="3">SCAN domain-containing protein 3</fullName>
    </recommendedName>
</protein>
<dbReference type="Proteomes" id="UP000801492">
    <property type="component" value="Unassembled WGS sequence"/>
</dbReference>
<dbReference type="AlphaFoldDB" id="A0A8K0D5P7"/>
<evidence type="ECO:0008006" key="3">
    <source>
        <dbReference type="Google" id="ProtNLM"/>
    </source>
</evidence>
<accession>A0A8K0D5P7</accession>
<dbReference type="OrthoDB" id="10068674at2759"/>
<evidence type="ECO:0000313" key="1">
    <source>
        <dbReference type="EMBL" id="KAF2897441.1"/>
    </source>
</evidence>
<reference evidence="1" key="1">
    <citation type="submission" date="2019-08" db="EMBL/GenBank/DDBJ databases">
        <title>The genome of the North American firefly Photinus pyralis.</title>
        <authorList>
            <consortium name="Photinus pyralis genome working group"/>
            <person name="Fallon T.R."/>
            <person name="Sander Lower S.E."/>
            <person name="Weng J.-K."/>
        </authorList>
    </citation>
    <scope>NUCLEOTIDE SEQUENCE</scope>
    <source>
        <strain evidence="1">TRF0915ILg1</strain>
        <tissue evidence="1">Whole body</tissue>
    </source>
</reference>
<proteinExistence type="predicted"/>
<keyword evidence="2" id="KW-1185">Reference proteome</keyword>
<name>A0A8K0D5P7_IGNLU</name>
<sequence>MAKSKKECRQYSVDYLKFGFIPSSSDKRLPMCLLCNKVLSNDAMKPSKLEDHPRRCHPVKTGKDLKYFQTLKDKLQKRPTVDRMFASTSQKNDDGLQYNISLRIAKSGKPHNIGEKLILPAVEEVLKTVLHKPASDIIKRIPLSNNTVQRGIDEMGYDIESFLCNYLQTTPFSIQLDESTLPEIHEELLFAKTLTTDTKGKSIFYVLKDYFMEKPILLSNIISVATNGTPAMFGRYGGFISYVKQNVPGVLAIHCVIHQQHLVAKNLNGRLHESLRLVINAVNQIQSNALNFAQLCKENDENFHRLLLYTEVRWLSKGLCLTRFFALFKTVLEFLDAKDPILKENLIKWKPDIAYLTDLFTKFNEVNLQLQETDVILQEELIGISTNEELKVQFRNGYQQFWLQKDIPVTYPVLWNTARKFLIAFPSLYLVERGFSAVANLLTKKKKQTGYH</sequence>
<dbReference type="EMBL" id="VTPC01004163">
    <property type="protein sequence ID" value="KAF2897441.1"/>
    <property type="molecule type" value="Genomic_DNA"/>
</dbReference>
<gene>
    <name evidence="1" type="ORF">ILUMI_08735</name>
</gene>
<comment type="caution">
    <text evidence="1">The sequence shown here is derived from an EMBL/GenBank/DDBJ whole genome shotgun (WGS) entry which is preliminary data.</text>
</comment>